<keyword evidence="2 4" id="KW-0238">DNA-binding</keyword>
<dbReference type="Proteomes" id="UP000198727">
    <property type="component" value="Unassembled WGS sequence"/>
</dbReference>
<sequence>MAGRRGDTRERIQRVALELFVEQGYEKTSLREIAERLGVTKAALYYHFRTKEDIVHSLVADLSAALDELLEWAGERPRAREEVLRRFAALVDQRFGPVMEFVQQNMPAMRELGLKHTLGEKLAELFQLICADDEDPATQLRARLALVALILGANPMFSSGRVAPPPRDVALEVALELAVPRRSGGSAT</sequence>
<dbReference type="OrthoDB" id="3186364at2"/>
<evidence type="ECO:0000256" key="4">
    <source>
        <dbReference type="PROSITE-ProRule" id="PRU00335"/>
    </source>
</evidence>
<dbReference type="PROSITE" id="PS50977">
    <property type="entry name" value="HTH_TETR_2"/>
    <property type="match status" value="1"/>
</dbReference>
<evidence type="ECO:0000259" key="5">
    <source>
        <dbReference type="PROSITE" id="PS50977"/>
    </source>
</evidence>
<evidence type="ECO:0000256" key="3">
    <source>
        <dbReference type="ARBA" id="ARBA00023163"/>
    </source>
</evidence>
<dbReference type="STRING" id="587909.SAMN05421810_102494"/>
<feature type="DNA-binding region" description="H-T-H motif" evidence="4">
    <location>
        <begin position="29"/>
        <end position="48"/>
    </location>
</feature>
<dbReference type="Pfam" id="PF00440">
    <property type="entry name" value="TetR_N"/>
    <property type="match status" value="1"/>
</dbReference>
<dbReference type="GO" id="GO:0000976">
    <property type="term" value="F:transcription cis-regulatory region binding"/>
    <property type="evidence" value="ECO:0007669"/>
    <property type="project" value="TreeGrafter"/>
</dbReference>
<dbReference type="InterPro" id="IPR001647">
    <property type="entry name" value="HTH_TetR"/>
</dbReference>
<dbReference type="Gene3D" id="1.10.357.10">
    <property type="entry name" value="Tetracycline Repressor, domain 2"/>
    <property type="match status" value="1"/>
</dbReference>
<keyword evidence="3" id="KW-0804">Transcription</keyword>
<dbReference type="PROSITE" id="PS01081">
    <property type="entry name" value="HTH_TETR_1"/>
    <property type="match status" value="1"/>
</dbReference>
<dbReference type="GO" id="GO:0003700">
    <property type="term" value="F:DNA-binding transcription factor activity"/>
    <property type="evidence" value="ECO:0007669"/>
    <property type="project" value="TreeGrafter"/>
</dbReference>
<keyword evidence="7" id="KW-1185">Reference proteome</keyword>
<dbReference type="AlphaFoldDB" id="A0A1I5Q2N6"/>
<evidence type="ECO:0000313" key="6">
    <source>
        <dbReference type="EMBL" id="SFP40618.1"/>
    </source>
</evidence>
<organism evidence="6 7">
    <name type="scientific">Amycolatopsis arida</name>
    <dbReference type="NCBI Taxonomy" id="587909"/>
    <lineage>
        <taxon>Bacteria</taxon>
        <taxon>Bacillati</taxon>
        <taxon>Actinomycetota</taxon>
        <taxon>Actinomycetes</taxon>
        <taxon>Pseudonocardiales</taxon>
        <taxon>Pseudonocardiaceae</taxon>
        <taxon>Amycolatopsis</taxon>
    </lineage>
</organism>
<feature type="domain" description="HTH tetR-type" evidence="5">
    <location>
        <begin position="6"/>
        <end position="66"/>
    </location>
</feature>
<dbReference type="InterPro" id="IPR023772">
    <property type="entry name" value="DNA-bd_HTH_TetR-type_CS"/>
</dbReference>
<proteinExistence type="predicted"/>
<evidence type="ECO:0000256" key="1">
    <source>
        <dbReference type="ARBA" id="ARBA00023015"/>
    </source>
</evidence>
<dbReference type="PANTHER" id="PTHR30055:SF234">
    <property type="entry name" value="HTH-TYPE TRANSCRIPTIONAL REGULATOR BETI"/>
    <property type="match status" value="1"/>
</dbReference>
<dbReference type="SUPFAM" id="SSF46689">
    <property type="entry name" value="Homeodomain-like"/>
    <property type="match status" value="1"/>
</dbReference>
<dbReference type="PRINTS" id="PR00455">
    <property type="entry name" value="HTHTETR"/>
</dbReference>
<dbReference type="PANTHER" id="PTHR30055">
    <property type="entry name" value="HTH-TYPE TRANSCRIPTIONAL REGULATOR RUTR"/>
    <property type="match status" value="1"/>
</dbReference>
<dbReference type="InterPro" id="IPR009057">
    <property type="entry name" value="Homeodomain-like_sf"/>
</dbReference>
<dbReference type="RefSeq" id="WP_092529238.1">
    <property type="nucleotide sequence ID" value="NZ_FOWW01000002.1"/>
</dbReference>
<keyword evidence="1" id="KW-0805">Transcription regulation</keyword>
<name>A0A1I5Q2N6_9PSEU</name>
<dbReference type="InterPro" id="IPR050109">
    <property type="entry name" value="HTH-type_TetR-like_transc_reg"/>
</dbReference>
<reference evidence="7" key="1">
    <citation type="submission" date="2016-10" db="EMBL/GenBank/DDBJ databases">
        <authorList>
            <person name="Varghese N."/>
            <person name="Submissions S."/>
        </authorList>
    </citation>
    <scope>NUCLEOTIDE SEQUENCE [LARGE SCALE GENOMIC DNA]</scope>
    <source>
        <strain evidence="7">CGMCC 4.5579</strain>
    </source>
</reference>
<evidence type="ECO:0000256" key="2">
    <source>
        <dbReference type="ARBA" id="ARBA00023125"/>
    </source>
</evidence>
<protein>
    <submittedName>
        <fullName evidence="6">DNA-binding transcriptional regulator, AcrR family</fullName>
    </submittedName>
</protein>
<evidence type="ECO:0000313" key="7">
    <source>
        <dbReference type="Proteomes" id="UP000198727"/>
    </source>
</evidence>
<accession>A0A1I5Q2N6</accession>
<gene>
    <name evidence="6" type="ORF">SAMN05421810_102494</name>
</gene>
<dbReference type="EMBL" id="FOWW01000002">
    <property type="protein sequence ID" value="SFP40618.1"/>
    <property type="molecule type" value="Genomic_DNA"/>
</dbReference>